<dbReference type="AlphaFoldDB" id="A0A151RUA0"/>
<reference evidence="1" key="1">
    <citation type="journal article" date="2012" name="Nat. Biotechnol.">
        <title>Draft genome sequence of pigeonpea (Cajanus cajan), an orphan legume crop of resource-poor farmers.</title>
        <authorList>
            <person name="Varshney R.K."/>
            <person name="Chen W."/>
            <person name="Li Y."/>
            <person name="Bharti A.K."/>
            <person name="Saxena R.K."/>
            <person name="Schlueter J.A."/>
            <person name="Donoghue M.T."/>
            <person name="Azam S."/>
            <person name="Fan G."/>
            <person name="Whaley A.M."/>
            <person name="Farmer A.D."/>
            <person name="Sheridan J."/>
            <person name="Iwata A."/>
            <person name="Tuteja R."/>
            <person name="Penmetsa R.V."/>
            <person name="Wu W."/>
            <person name="Upadhyaya H.D."/>
            <person name="Yang S.P."/>
            <person name="Shah T."/>
            <person name="Saxena K.B."/>
            <person name="Michael T."/>
            <person name="McCombie W.R."/>
            <person name="Yang B."/>
            <person name="Zhang G."/>
            <person name="Yang H."/>
            <person name="Wang J."/>
            <person name="Spillane C."/>
            <person name="Cook D.R."/>
            <person name="May G.D."/>
            <person name="Xu X."/>
            <person name="Jackson S.A."/>
        </authorList>
    </citation>
    <scope>NUCLEOTIDE SEQUENCE [LARGE SCALE GENOMIC DNA]</scope>
</reference>
<organism evidence="1 2">
    <name type="scientific">Cajanus cajan</name>
    <name type="common">Pigeon pea</name>
    <name type="synonym">Cajanus indicus</name>
    <dbReference type="NCBI Taxonomy" id="3821"/>
    <lineage>
        <taxon>Eukaryota</taxon>
        <taxon>Viridiplantae</taxon>
        <taxon>Streptophyta</taxon>
        <taxon>Embryophyta</taxon>
        <taxon>Tracheophyta</taxon>
        <taxon>Spermatophyta</taxon>
        <taxon>Magnoliopsida</taxon>
        <taxon>eudicotyledons</taxon>
        <taxon>Gunneridae</taxon>
        <taxon>Pentapetalae</taxon>
        <taxon>rosids</taxon>
        <taxon>fabids</taxon>
        <taxon>Fabales</taxon>
        <taxon>Fabaceae</taxon>
        <taxon>Papilionoideae</taxon>
        <taxon>50 kb inversion clade</taxon>
        <taxon>NPAAA clade</taxon>
        <taxon>indigoferoid/millettioid clade</taxon>
        <taxon>Phaseoleae</taxon>
        <taxon>Cajanus</taxon>
    </lineage>
</organism>
<dbReference type="Proteomes" id="UP000075243">
    <property type="component" value="Unassembled WGS sequence"/>
</dbReference>
<keyword evidence="2" id="KW-1185">Reference proteome</keyword>
<protein>
    <submittedName>
        <fullName evidence="1">Uncharacterized protein</fullName>
    </submittedName>
</protein>
<dbReference type="EMBL" id="KQ483569">
    <property type="protein sequence ID" value="KYP46103.1"/>
    <property type="molecule type" value="Genomic_DNA"/>
</dbReference>
<sequence>MGKWKNCCIKFLSIYSTKTFLSKLSSHLRIKPDGHRNGLVNLYKDMESFGEYEDIKVMWKMIEIQSSSPQWTCTVKRTNRSLYWTLCFRPT</sequence>
<proteinExistence type="predicted"/>
<dbReference type="Gramene" id="C.cajan_30052.t">
    <property type="protein sequence ID" value="C.cajan_30052.t"/>
    <property type="gene ID" value="C.cajan_30052"/>
</dbReference>
<accession>A0A151RUA0</accession>
<gene>
    <name evidence="1" type="ORF">KK1_032338</name>
</gene>
<evidence type="ECO:0000313" key="2">
    <source>
        <dbReference type="Proteomes" id="UP000075243"/>
    </source>
</evidence>
<evidence type="ECO:0000313" key="1">
    <source>
        <dbReference type="EMBL" id="KYP46103.1"/>
    </source>
</evidence>
<dbReference type="OMA" id="WTLCFRP"/>
<name>A0A151RUA0_CAJCA</name>